<keyword evidence="2" id="KW-0804">Transcription</keyword>
<evidence type="ECO:0000313" key="4">
    <source>
        <dbReference type="EMBL" id="MBP1040007.1"/>
    </source>
</evidence>
<dbReference type="InterPro" id="IPR007737">
    <property type="entry name" value="Mga_HTH"/>
</dbReference>
<dbReference type="RefSeq" id="WP_209524906.1">
    <property type="nucleotide sequence ID" value="NZ_JAEEGA010000002.1"/>
</dbReference>
<proteinExistence type="predicted"/>
<evidence type="ECO:0000313" key="5">
    <source>
        <dbReference type="Proteomes" id="UP000674938"/>
    </source>
</evidence>
<evidence type="ECO:0000256" key="2">
    <source>
        <dbReference type="ARBA" id="ARBA00023163"/>
    </source>
</evidence>
<sequence length="497" mass="59173">MKVLLDPLEKRALAFLYALYTEERWWTEKELSTIGNCSANTTYRTINHLKAFSLKLDSKFIIITKKNKGIFLKTSSFHSIGEIEADFLKDSVSYQLIDLIFQQKGLTTQLLTEKLYLSPSTVYRKLKQIRHFFSKNGLKFDLNSLLVAGPEHLIREFYYRFYWSVIKSTKWPFKIPTFITVSEMFKQKEPMMALKLSEIEQIQFLYRLAINQIRHHEQHFFTEPPDKQILDPHFQRYSTDMKLFIPVTTPSEFLENEWSFLALVLVSNPVFEEQHGDYQMKISWHKEKQTLPYSFSKKILHTFLTLYPAVTKQHQEKILYKLLCVYLSLIIFADLQLTHSNSQDFMEKFELENPNFFNRIKQMMDDLWYLFPKEANPHIQNYLLYHILLILSTSIDINHLKSQIHIKLICHIEPLSEEYLKQRLIKQSSHHLVVNTSTSEETKDRQFDLLLSDIYLPSHLSQKATNYYIWDFPPTERDWQNIFQTIDKITSTRESVS</sequence>
<organism evidence="4 5">
    <name type="scientific">Vagococcus allomyrinae</name>
    <dbReference type="NCBI Taxonomy" id="2794353"/>
    <lineage>
        <taxon>Bacteria</taxon>
        <taxon>Bacillati</taxon>
        <taxon>Bacillota</taxon>
        <taxon>Bacilli</taxon>
        <taxon>Lactobacillales</taxon>
        <taxon>Enterococcaceae</taxon>
        <taxon>Vagococcus</taxon>
    </lineage>
</organism>
<dbReference type="EMBL" id="JAEEGA010000002">
    <property type="protein sequence ID" value="MBP1040007.1"/>
    <property type="molecule type" value="Genomic_DNA"/>
</dbReference>
<feature type="domain" description="Mga helix-turn-helix" evidence="3">
    <location>
        <begin position="79"/>
        <end position="162"/>
    </location>
</feature>
<evidence type="ECO:0000256" key="1">
    <source>
        <dbReference type="ARBA" id="ARBA00023015"/>
    </source>
</evidence>
<dbReference type="AlphaFoldDB" id="A0A940P8Q4"/>
<evidence type="ECO:0000259" key="3">
    <source>
        <dbReference type="Pfam" id="PF05043"/>
    </source>
</evidence>
<gene>
    <name evidence="4" type="ORF">I6N95_03175</name>
</gene>
<accession>A0A940P8Q4</accession>
<dbReference type="InterPro" id="IPR050661">
    <property type="entry name" value="BglG_antiterminators"/>
</dbReference>
<protein>
    <submittedName>
        <fullName evidence="4">Helix-turn-helix domain-containing protein</fullName>
    </submittedName>
</protein>
<keyword evidence="5" id="KW-1185">Reference proteome</keyword>
<keyword evidence="1" id="KW-0805">Transcription regulation</keyword>
<dbReference type="PANTHER" id="PTHR30185:SF13">
    <property type="entry name" value="LICABCH OPERON REGULATOR-RELATED"/>
    <property type="match status" value="1"/>
</dbReference>
<reference evidence="4" key="1">
    <citation type="submission" date="2020-12" db="EMBL/GenBank/DDBJ databases">
        <title>Vagococcus allomyrinae sp. nov. and Enterococcus lavae sp. nov., isolated from the larvae of Allomyrina dichotoma.</title>
        <authorList>
            <person name="Lee S.D."/>
        </authorList>
    </citation>
    <scope>NUCLEOTIDE SEQUENCE</scope>
    <source>
        <strain evidence="4">BWB3-3</strain>
    </source>
</reference>
<dbReference type="Pfam" id="PF05043">
    <property type="entry name" value="Mga"/>
    <property type="match status" value="1"/>
</dbReference>
<dbReference type="Proteomes" id="UP000674938">
    <property type="component" value="Unassembled WGS sequence"/>
</dbReference>
<dbReference type="PANTHER" id="PTHR30185">
    <property type="entry name" value="CRYPTIC BETA-GLUCOSIDE BGL OPERON ANTITERMINATOR"/>
    <property type="match status" value="1"/>
</dbReference>
<name>A0A940P8Q4_9ENTE</name>
<comment type="caution">
    <text evidence="4">The sequence shown here is derived from an EMBL/GenBank/DDBJ whole genome shotgun (WGS) entry which is preliminary data.</text>
</comment>